<evidence type="ECO:0000256" key="6">
    <source>
        <dbReference type="ARBA" id="ARBA00022989"/>
    </source>
</evidence>
<evidence type="ECO:0000256" key="8">
    <source>
        <dbReference type="ARBA" id="ARBA00038152"/>
    </source>
</evidence>
<dbReference type="CDD" id="cd04187">
    <property type="entry name" value="DPM1_like_bac"/>
    <property type="match status" value="1"/>
</dbReference>
<comment type="subcellular location">
    <subcellularLocation>
        <location evidence="1">Cell membrane</location>
        <topology evidence="1">Multi-pass membrane protein</topology>
    </subcellularLocation>
</comment>
<dbReference type="RefSeq" id="WP_020846121.1">
    <property type="nucleotide sequence ID" value="NC_021808.1"/>
</dbReference>
<dbReference type="InterPro" id="IPR029044">
    <property type="entry name" value="Nucleotide-diphossugar_trans"/>
</dbReference>
<sequence length="311" mass="35298">MNKSIDISVVIPCFNESECIDELYLRLTQSLSMLTEVSYEIIFINDGSKDDTWDKLTRISTLNENITAINLSRNYGHQIALTAGLKQSRGEATLIIDADLQDPPELLSSMLDKMKEGFDVVYGKRTERDGESTFKKVSASLFYRFLNQMSETKIPRDTGDFRLISRRALDALLLMDEENRFIRGMVSWIGFPQSELLYSREARFSGETKYPLKKMMRLAIDAITSFSTKPLKLASKIGFTLAFFGIIFIIKVVIDWHIGNVVTGWSSLMATILFIGSAQMFVLGIIGEYLGRVYTEAKNRPLYIIQEIING</sequence>
<reference evidence="11" key="2">
    <citation type="journal article" date="2013" name="Aquaculture">
        <title>Development of TaqMan real-time PCR assays for monitoring Vibrio harveyi infection and a plasmid harbored by virulent strains in European abalone Haliotis tuberculata aquaculture.</title>
        <authorList>
            <person name="Schikorski D."/>
            <person name="Renault T."/>
            <person name="Paillard C."/>
            <person name="Bidault-Toffin A."/>
            <person name="Tourbiez D."/>
            <person name="Saulnier D."/>
        </authorList>
    </citation>
    <scope>NUCLEOTIDE SEQUENCE</scope>
    <source>
        <strain evidence="11">ORM4</strain>
        <plasmid evidence="11">pVCR1</plasmid>
    </source>
</reference>
<protein>
    <submittedName>
        <fullName evidence="11">Putative glycosyl transferase family-2 protein</fullName>
    </submittedName>
</protein>
<dbReference type="Pfam" id="PF00535">
    <property type="entry name" value="Glycos_transf_2"/>
    <property type="match status" value="1"/>
</dbReference>
<dbReference type="EMBL" id="KC329496">
    <property type="protein sequence ID" value="AGW25586.1"/>
    <property type="molecule type" value="Genomic_DNA"/>
</dbReference>
<dbReference type="EMBL" id="KC306506">
    <property type="protein sequence ID" value="AGQ45490.1"/>
    <property type="molecule type" value="Genomic_DNA"/>
</dbReference>
<dbReference type="SUPFAM" id="SSF53448">
    <property type="entry name" value="Nucleotide-diphospho-sugar transferases"/>
    <property type="match status" value="1"/>
</dbReference>
<evidence type="ECO:0000259" key="10">
    <source>
        <dbReference type="Pfam" id="PF00535"/>
    </source>
</evidence>
<dbReference type="PANTHER" id="PTHR48090:SF1">
    <property type="entry name" value="PROPHAGE BACTOPRENOL GLUCOSYL TRANSFERASE HOMOLOG"/>
    <property type="match status" value="1"/>
</dbReference>
<dbReference type="InterPro" id="IPR050256">
    <property type="entry name" value="Glycosyltransferase_2"/>
</dbReference>
<dbReference type="FunFam" id="3.90.550.10:FF:000079">
    <property type="entry name" value="Probable glycosyl transferase"/>
    <property type="match status" value="1"/>
</dbReference>
<evidence type="ECO:0000256" key="2">
    <source>
        <dbReference type="ARBA" id="ARBA00022475"/>
    </source>
</evidence>
<name>S5FM53_VIBHA</name>
<keyword evidence="5 9" id="KW-0812">Transmembrane</keyword>
<keyword evidence="2" id="KW-1003">Cell membrane</keyword>
<dbReference type="AlphaFoldDB" id="S5FM53"/>
<geneLocation type="plasmid" evidence="11">
    <name>pVCR1</name>
</geneLocation>
<keyword evidence="11" id="KW-0614">Plasmid</keyword>
<keyword evidence="4 11" id="KW-0808">Transferase</keyword>
<accession>S5FM53</accession>
<proteinExistence type="inferred from homology"/>
<evidence type="ECO:0000313" key="12">
    <source>
        <dbReference type="EMBL" id="AGW25586.1"/>
    </source>
</evidence>
<dbReference type="InterPro" id="IPR001173">
    <property type="entry name" value="Glyco_trans_2-like"/>
</dbReference>
<evidence type="ECO:0000256" key="9">
    <source>
        <dbReference type="SAM" id="Phobius"/>
    </source>
</evidence>
<dbReference type="PANTHER" id="PTHR48090">
    <property type="entry name" value="UNDECAPRENYL-PHOSPHATE 4-DEOXY-4-FORMAMIDO-L-ARABINOSE TRANSFERASE-RELATED"/>
    <property type="match status" value="1"/>
</dbReference>
<reference evidence="12" key="1">
    <citation type="submission" date="2012-12" db="EMBL/GenBank/DDBJ databases">
        <title>pVCR1, a Vibrio harveyi plasmid specifically found in strains pathogenic for the European abalone, Haliotis tuberculata Linnaeus, 1758.</title>
        <authorList>
            <person name="Travers M.-A."/>
            <person name="Bidault-Toffin A."/>
            <person name="Barbou A."/>
            <person name="Schikorski D."/>
            <person name="Huchette S."/>
            <person name="Paillard C."/>
            <person name="Koken M."/>
        </authorList>
    </citation>
    <scope>NUCLEOTIDE SEQUENCE</scope>
    <source>
        <strain evidence="12">Lem07014</strain>
        <plasmid evidence="12">pVCR1</plasmid>
    </source>
</reference>
<keyword evidence="7 9" id="KW-0472">Membrane</keyword>
<dbReference type="Gene3D" id="3.90.550.10">
    <property type="entry name" value="Spore Coat Polysaccharide Biosynthesis Protein SpsA, Chain A"/>
    <property type="match status" value="1"/>
</dbReference>
<evidence type="ECO:0000256" key="1">
    <source>
        <dbReference type="ARBA" id="ARBA00004651"/>
    </source>
</evidence>
<feature type="domain" description="Glycosyltransferase 2-like" evidence="10">
    <location>
        <begin position="8"/>
        <end position="172"/>
    </location>
</feature>
<keyword evidence="6 9" id="KW-1133">Transmembrane helix</keyword>
<dbReference type="GO" id="GO:0016757">
    <property type="term" value="F:glycosyltransferase activity"/>
    <property type="evidence" value="ECO:0007669"/>
    <property type="project" value="UniProtKB-KW"/>
</dbReference>
<evidence type="ECO:0000313" key="11">
    <source>
        <dbReference type="EMBL" id="AGQ45490.1"/>
    </source>
</evidence>
<evidence type="ECO:0000256" key="3">
    <source>
        <dbReference type="ARBA" id="ARBA00022676"/>
    </source>
</evidence>
<organism evidence="11">
    <name type="scientific">Vibrio harveyi</name>
    <name type="common">Beneckea harveyi</name>
    <dbReference type="NCBI Taxonomy" id="669"/>
    <lineage>
        <taxon>Bacteria</taxon>
        <taxon>Pseudomonadati</taxon>
        <taxon>Pseudomonadota</taxon>
        <taxon>Gammaproteobacteria</taxon>
        <taxon>Vibrionales</taxon>
        <taxon>Vibrionaceae</taxon>
        <taxon>Vibrio</taxon>
    </lineage>
</organism>
<keyword evidence="3" id="KW-0328">Glycosyltransferase</keyword>
<feature type="transmembrane region" description="Helical" evidence="9">
    <location>
        <begin position="237"/>
        <end position="258"/>
    </location>
</feature>
<dbReference type="GO" id="GO:0005886">
    <property type="term" value="C:plasma membrane"/>
    <property type="evidence" value="ECO:0007669"/>
    <property type="project" value="UniProtKB-SubCell"/>
</dbReference>
<feature type="transmembrane region" description="Helical" evidence="9">
    <location>
        <begin position="264"/>
        <end position="290"/>
    </location>
</feature>
<evidence type="ECO:0000256" key="4">
    <source>
        <dbReference type="ARBA" id="ARBA00022679"/>
    </source>
</evidence>
<evidence type="ECO:0000256" key="5">
    <source>
        <dbReference type="ARBA" id="ARBA00022692"/>
    </source>
</evidence>
<comment type="similarity">
    <text evidence="8">Belongs to the glycosyltransferase 2 family. GtrB subfamily.</text>
</comment>
<evidence type="ECO:0000256" key="7">
    <source>
        <dbReference type="ARBA" id="ARBA00023136"/>
    </source>
</evidence>